<evidence type="ECO:0000256" key="1">
    <source>
        <dbReference type="ARBA" id="ARBA00023027"/>
    </source>
</evidence>
<evidence type="ECO:0000256" key="2">
    <source>
        <dbReference type="PROSITE-ProRule" id="PRU00236"/>
    </source>
</evidence>
<dbReference type="GO" id="GO:0046872">
    <property type="term" value="F:metal ion binding"/>
    <property type="evidence" value="ECO:0007669"/>
    <property type="project" value="UniProtKB-KW"/>
</dbReference>
<dbReference type="OrthoDB" id="394960at2"/>
<keyword evidence="2" id="KW-0862">Zinc</keyword>
<gene>
    <name evidence="4" type="ORF">FAM23169_02697</name>
</gene>
<dbReference type="InterPro" id="IPR029035">
    <property type="entry name" value="DHS-like_NAD/FAD-binding_dom"/>
</dbReference>
<feature type="binding site" evidence="2">
    <location>
        <position position="187"/>
    </location>
    <ligand>
        <name>Zn(2+)</name>
        <dbReference type="ChEBI" id="CHEBI:29105"/>
    </ligand>
</feature>
<evidence type="ECO:0000313" key="5">
    <source>
        <dbReference type="Proteomes" id="UP000193009"/>
    </source>
</evidence>
<accession>A0A1X1FAU9</accession>
<feature type="binding site" evidence="2">
    <location>
        <position position="190"/>
    </location>
    <ligand>
        <name>Zn(2+)</name>
        <dbReference type="ChEBI" id="CHEBI:29105"/>
    </ligand>
</feature>
<protein>
    <recommendedName>
        <fullName evidence="3">Deacetylase sirtuin-type domain-containing protein</fullName>
    </recommendedName>
</protein>
<keyword evidence="1" id="KW-0520">NAD</keyword>
<dbReference type="Proteomes" id="UP000193009">
    <property type="component" value="Unassembled WGS sequence"/>
</dbReference>
<dbReference type="AlphaFoldDB" id="A0A1X1FAU9"/>
<dbReference type="RefSeq" id="WP_084989377.1">
    <property type="nucleotide sequence ID" value="NZ_MSBD01000071.1"/>
</dbReference>
<evidence type="ECO:0000313" key="4">
    <source>
        <dbReference type="EMBL" id="ORN24142.1"/>
    </source>
</evidence>
<keyword evidence="5" id="KW-1185">Reference proteome</keyword>
<sequence>MKQTIEIWRTAQQSGTETEADQLRSLITEADATVIGIGAGMPAADGFMYTGPRFEKPFADFIEKYHFYDMLQGFLADFEDWSEYWAFESRFVLLNGIEQPEGKLYHHFQQFLDGQKINYTIINTNGDNTLEKAHFDRDRVFNYQGQYSRLQCSKFCTPVTYRNDDLIRQMVRDQRNMRVPEDLIPRCPNCGAPLEVNKRTDAGMVEDAEWHRESTLYHQFIDKWAGKKVLFLEIGVGNTTPWIIRQPFWRMTSQNPNARYVMVNQKDYQIPEAVQNQSFRLTQDMNDIIGNL</sequence>
<comment type="caution">
    <text evidence="2">Lacks conserved residue(s) required for the propagation of feature annotation.</text>
</comment>
<name>A0A1X1FAU9_9LACO</name>
<evidence type="ECO:0000259" key="3">
    <source>
        <dbReference type="PROSITE" id="PS50305"/>
    </source>
</evidence>
<dbReference type="PROSITE" id="PS50305">
    <property type="entry name" value="SIRTUIN"/>
    <property type="match status" value="1"/>
</dbReference>
<dbReference type="Gene3D" id="3.40.50.1220">
    <property type="entry name" value="TPP-binding domain"/>
    <property type="match status" value="1"/>
</dbReference>
<dbReference type="SUPFAM" id="SSF52467">
    <property type="entry name" value="DHS-like NAD/FAD-binding domain"/>
    <property type="match status" value="1"/>
</dbReference>
<feature type="binding site" evidence="2">
    <location>
        <position position="156"/>
    </location>
    <ligand>
        <name>Zn(2+)</name>
        <dbReference type="ChEBI" id="CHEBI:29105"/>
    </ligand>
</feature>
<feature type="domain" description="Deacetylase sirtuin-type" evidence="3">
    <location>
        <begin position="13"/>
        <end position="292"/>
    </location>
</feature>
<dbReference type="InterPro" id="IPR026590">
    <property type="entry name" value="Ssirtuin_cat_dom"/>
</dbReference>
<dbReference type="EMBL" id="MSBD01000071">
    <property type="protein sequence ID" value="ORN24142.1"/>
    <property type="molecule type" value="Genomic_DNA"/>
</dbReference>
<proteinExistence type="predicted"/>
<keyword evidence="2" id="KW-0479">Metal-binding</keyword>
<feature type="binding site" evidence="2">
    <location>
        <position position="152"/>
    </location>
    <ligand>
        <name>Zn(2+)</name>
        <dbReference type="ChEBI" id="CHEBI:29105"/>
    </ligand>
</feature>
<comment type="caution">
    <text evidence="4">The sequence shown here is derived from an EMBL/GenBank/DDBJ whole genome shotgun (WGS) entry which is preliminary data.</text>
</comment>
<organism evidence="4 5">
    <name type="scientific">Lentilactobacillus parabuchneri</name>
    <dbReference type="NCBI Taxonomy" id="152331"/>
    <lineage>
        <taxon>Bacteria</taxon>
        <taxon>Bacillati</taxon>
        <taxon>Bacillota</taxon>
        <taxon>Bacilli</taxon>
        <taxon>Lactobacillales</taxon>
        <taxon>Lactobacillaceae</taxon>
        <taxon>Lentilactobacillus</taxon>
    </lineage>
</organism>
<reference evidence="4 5" key="1">
    <citation type="journal article" date="2017" name="Front. Microbiol.">
        <title>The Histidine Decarboxylase Gene Cluster of Lactobacillus parabuchneri Was Gained by Horizontal Gene Transfer and Is Mobile within the Species.</title>
        <authorList>
            <person name="Wuthrich D."/>
            <person name="Berthoud H."/>
            <person name="Wechsler D."/>
            <person name="Eugster E."/>
            <person name="Irmler S."/>
            <person name="Bruggmann R."/>
        </authorList>
    </citation>
    <scope>NUCLEOTIDE SEQUENCE [LARGE SCALE GENOMIC DNA]</scope>
    <source>
        <strain evidence="4 5">FAM23169</strain>
    </source>
</reference>